<dbReference type="SUPFAM" id="SSF88946">
    <property type="entry name" value="Sigma2 domain of RNA polymerase sigma factors"/>
    <property type="match status" value="1"/>
</dbReference>
<dbReference type="InterPro" id="IPR013325">
    <property type="entry name" value="RNA_pol_sigma_r2"/>
</dbReference>
<feature type="domain" description="RNA polymerase sigma factor 70 region 4 type 2" evidence="6">
    <location>
        <begin position="119"/>
        <end position="170"/>
    </location>
</feature>
<keyword evidence="2" id="KW-0805">Transcription regulation</keyword>
<evidence type="ECO:0000256" key="3">
    <source>
        <dbReference type="ARBA" id="ARBA00023082"/>
    </source>
</evidence>
<evidence type="ECO:0000259" key="5">
    <source>
        <dbReference type="Pfam" id="PF04542"/>
    </source>
</evidence>
<feature type="domain" description="RNA polymerase sigma-70 region 2" evidence="5">
    <location>
        <begin position="24"/>
        <end position="91"/>
    </location>
</feature>
<dbReference type="InterPro" id="IPR007627">
    <property type="entry name" value="RNA_pol_sigma70_r2"/>
</dbReference>
<accession>A0AAP2GWH3</accession>
<dbReference type="PANTHER" id="PTHR43133:SF46">
    <property type="entry name" value="RNA POLYMERASE SIGMA-70 FACTOR ECF SUBFAMILY"/>
    <property type="match status" value="1"/>
</dbReference>
<dbReference type="EMBL" id="JAHESE010000063">
    <property type="protein sequence ID" value="MBT1712380.1"/>
    <property type="molecule type" value="Genomic_DNA"/>
</dbReference>
<dbReference type="Gene3D" id="1.10.10.10">
    <property type="entry name" value="Winged helix-like DNA-binding domain superfamily/Winged helix DNA-binding domain"/>
    <property type="match status" value="1"/>
</dbReference>
<dbReference type="CDD" id="cd06171">
    <property type="entry name" value="Sigma70_r4"/>
    <property type="match status" value="1"/>
</dbReference>
<dbReference type="AlphaFoldDB" id="A0AAP2GWH3"/>
<evidence type="ECO:0000256" key="4">
    <source>
        <dbReference type="ARBA" id="ARBA00023163"/>
    </source>
</evidence>
<gene>
    <name evidence="7" type="ORF">KK062_29320</name>
</gene>
<keyword evidence="3" id="KW-0731">Sigma factor</keyword>
<dbReference type="NCBIfam" id="TIGR02937">
    <property type="entry name" value="sigma70-ECF"/>
    <property type="match status" value="1"/>
</dbReference>
<dbReference type="GO" id="GO:0016987">
    <property type="term" value="F:sigma factor activity"/>
    <property type="evidence" value="ECO:0007669"/>
    <property type="project" value="UniProtKB-KW"/>
</dbReference>
<dbReference type="Pfam" id="PF08281">
    <property type="entry name" value="Sigma70_r4_2"/>
    <property type="match status" value="1"/>
</dbReference>
<dbReference type="GO" id="GO:0006352">
    <property type="term" value="P:DNA-templated transcription initiation"/>
    <property type="evidence" value="ECO:0007669"/>
    <property type="project" value="InterPro"/>
</dbReference>
<proteinExistence type="inferred from homology"/>
<dbReference type="Gene3D" id="1.10.1740.10">
    <property type="match status" value="1"/>
</dbReference>
<dbReference type="InterPro" id="IPR013324">
    <property type="entry name" value="RNA_pol_sigma_r3/r4-like"/>
</dbReference>
<keyword evidence="4" id="KW-0804">Transcription</keyword>
<reference evidence="7 8" key="1">
    <citation type="submission" date="2021-05" db="EMBL/GenBank/DDBJ databases">
        <title>A Polyphasic approach of four new species of the genus Ohtaekwangia: Ohtaekwangia histidinii sp. nov., Ohtaekwangia cretensis sp. nov., Ohtaekwangia indiensis sp. nov., Ohtaekwangia reichenbachii sp. nov. from diverse environment.</title>
        <authorList>
            <person name="Octaviana S."/>
        </authorList>
    </citation>
    <scope>NUCLEOTIDE SEQUENCE [LARGE SCALE GENOMIC DNA]</scope>
    <source>
        <strain evidence="7 8">PWU5</strain>
    </source>
</reference>
<dbReference type="InterPro" id="IPR013249">
    <property type="entry name" value="RNA_pol_sigma70_r4_t2"/>
</dbReference>
<dbReference type="Proteomes" id="UP001319080">
    <property type="component" value="Unassembled WGS sequence"/>
</dbReference>
<evidence type="ECO:0000259" key="6">
    <source>
        <dbReference type="Pfam" id="PF08281"/>
    </source>
</evidence>
<sequence>MNEVEKNLIRRIATGSKADFESVYKEYFSTLMRVASRITGNENDAYDITQDLFQHLWRNRDLFGQVDTDLKAWLKVSIKYASIKHLAKDTRAREMIKEYMQQQDTFSFIDMEGDSNTAMLYDAINQLSPRQQEIIRLHKLEEMSHADIANKLNISEKTARNTIVNAYSKLKHIFKSNDTLHLWGIILWVTLNIMEL</sequence>
<comment type="caution">
    <text evidence="7">The sequence shown here is derived from an EMBL/GenBank/DDBJ whole genome shotgun (WGS) entry which is preliminary data.</text>
</comment>
<evidence type="ECO:0000256" key="1">
    <source>
        <dbReference type="ARBA" id="ARBA00010641"/>
    </source>
</evidence>
<dbReference type="GO" id="GO:0003677">
    <property type="term" value="F:DNA binding"/>
    <property type="evidence" value="ECO:0007669"/>
    <property type="project" value="InterPro"/>
</dbReference>
<dbReference type="InterPro" id="IPR039425">
    <property type="entry name" value="RNA_pol_sigma-70-like"/>
</dbReference>
<dbReference type="PANTHER" id="PTHR43133">
    <property type="entry name" value="RNA POLYMERASE ECF-TYPE SIGMA FACTO"/>
    <property type="match status" value="1"/>
</dbReference>
<evidence type="ECO:0000313" key="7">
    <source>
        <dbReference type="EMBL" id="MBT1712380.1"/>
    </source>
</evidence>
<name>A0AAP2GWH3_9BACT</name>
<protein>
    <submittedName>
        <fullName evidence="7">Sigma-70 family RNA polymerase sigma factor</fullName>
    </submittedName>
</protein>
<evidence type="ECO:0000256" key="2">
    <source>
        <dbReference type="ARBA" id="ARBA00023015"/>
    </source>
</evidence>
<dbReference type="RefSeq" id="WP_254087945.1">
    <property type="nucleotide sequence ID" value="NZ_JAHESE010000063.1"/>
</dbReference>
<dbReference type="InterPro" id="IPR014284">
    <property type="entry name" value="RNA_pol_sigma-70_dom"/>
</dbReference>
<comment type="similarity">
    <text evidence="1">Belongs to the sigma-70 factor family. ECF subfamily.</text>
</comment>
<dbReference type="SUPFAM" id="SSF88659">
    <property type="entry name" value="Sigma3 and sigma4 domains of RNA polymerase sigma factors"/>
    <property type="match status" value="1"/>
</dbReference>
<dbReference type="Pfam" id="PF04542">
    <property type="entry name" value="Sigma70_r2"/>
    <property type="match status" value="1"/>
</dbReference>
<organism evidence="7 8">
    <name type="scientific">Dawidia cretensis</name>
    <dbReference type="NCBI Taxonomy" id="2782350"/>
    <lineage>
        <taxon>Bacteria</taxon>
        <taxon>Pseudomonadati</taxon>
        <taxon>Bacteroidota</taxon>
        <taxon>Cytophagia</taxon>
        <taxon>Cytophagales</taxon>
        <taxon>Chryseotaleaceae</taxon>
        <taxon>Dawidia</taxon>
    </lineage>
</organism>
<evidence type="ECO:0000313" key="8">
    <source>
        <dbReference type="Proteomes" id="UP001319080"/>
    </source>
</evidence>
<keyword evidence="8" id="KW-1185">Reference proteome</keyword>
<dbReference type="InterPro" id="IPR036388">
    <property type="entry name" value="WH-like_DNA-bd_sf"/>
</dbReference>